<organism evidence="1 2">
    <name type="scientific">Mycolicibacterium gadium</name>
    <name type="common">Mycobacterium gadium</name>
    <dbReference type="NCBI Taxonomy" id="1794"/>
    <lineage>
        <taxon>Bacteria</taxon>
        <taxon>Bacillati</taxon>
        <taxon>Actinomycetota</taxon>
        <taxon>Actinomycetes</taxon>
        <taxon>Mycobacteriales</taxon>
        <taxon>Mycobacteriaceae</taxon>
        <taxon>Mycolicibacterium</taxon>
    </lineage>
</organism>
<dbReference type="KEGG" id="mgad:MGAD_07090"/>
<dbReference type="AlphaFoldDB" id="A0A7I7WFS4"/>
<evidence type="ECO:0000313" key="1">
    <source>
        <dbReference type="EMBL" id="BBZ16374.1"/>
    </source>
</evidence>
<gene>
    <name evidence="1" type="ORF">MGAD_07090</name>
</gene>
<dbReference type="Proteomes" id="UP000466187">
    <property type="component" value="Chromosome"/>
</dbReference>
<dbReference type="EMBL" id="AP022608">
    <property type="protein sequence ID" value="BBZ16374.1"/>
    <property type="molecule type" value="Genomic_DNA"/>
</dbReference>
<reference evidence="1 2" key="1">
    <citation type="journal article" date="2019" name="Emerg. Microbes Infect.">
        <title>Comprehensive subspecies identification of 175 nontuberculous mycobacteria species based on 7547 genomic profiles.</title>
        <authorList>
            <person name="Matsumoto Y."/>
            <person name="Kinjo T."/>
            <person name="Motooka D."/>
            <person name="Nabeya D."/>
            <person name="Jung N."/>
            <person name="Uechi K."/>
            <person name="Horii T."/>
            <person name="Iida T."/>
            <person name="Fujita J."/>
            <person name="Nakamura S."/>
        </authorList>
    </citation>
    <scope>NUCLEOTIDE SEQUENCE [LARGE SCALE GENOMIC DNA]</scope>
    <source>
        <strain evidence="1 2">JCM 12688</strain>
    </source>
</reference>
<evidence type="ECO:0000313" key="2">
    <source>
        <dbReference type="Proteomes" id="UP000466187"/>
    </source>
</evidence>
<name>A0A7I7WFS4_MYCGU</name>
<protein>
    <submittedName>
        <fullName evidence="1">Uncharacterized protein</fullName>
    </submittedName>
</protein>
<proteinExistence type="predicted"/>
<accession>A0A7I7WFS4</accession>
<sequence>MALANRDDLGPIQRGVSETVHDHRVTLRPQLTDGLYGLSEPLGAAAAGAAIPMIAAANPPTTAVAYPILFTTLPSFLLSELLR</sequence>